<dbReference type="PANTHER" id="PTHR12210">
    <property type="entry name" value="DULLARD PROTEIN PHOSPHATASE"/>
    <property type="match status" value="1"/>
</dbReference>
<feature type="domain" description="FCP1 homology" evidence="2">
    <location>
        <begin position="23"/>
        <end position="167"/>
    </location>
</feature>
<organism evidence="3 4">
    <name type="scientific">Intoshia linei</name>
    <dbReference type="NCBI Taxonomy" id="1819745"/>
    <lineage>
        <taxon>Eukaryota</taxon>
        <taxon>Metazoa</taxon>
        <taxon>Spiralia</taxon>
        <taxon>Lophotrochozoa</taxon>
        <taxon>Mesozoa</taxon>
        <taxon>Orthonectida</taxon>
        <taxon>Rhopaluridae</taxon>
        <taxon>Intoshia</taxon>
    </lineage>
</organism>
<proteinExistence type="inferred from homology"/>
<dbReference type="Proteomes" id="UP000078046">
    <property type="component" value="Unassembled WGS sequence"/>
</dbReference>
<dbReference type="Pfam" id="PF03031">
    <property type="entry name" value="NIF"/>
    <property type="match status" value="1"/>
</dbReference>
<comment type="similarity">
    <text evidence="1">Belongs to the TIM50 family.</text>
</comment>
<dbReference type="GO" id="GO:0005744">
    <property type="term" value="C:TIM23 mitochondrial import inner membrane translocase complex"/>
    <property type="evidence" value="ECO:0007669"/>
    <property type="project" value="UniProtKB-UniRule"/>
</dbReference>
<keyword evidence="1" id="KW-0811">Translocation</keyword>
<dbReference type="SMART" id="SM00577">
    <property type="entry name" value="CPDc"/>
    <property type="match status" value="1"/>
</dbReference>
<gene>
    <name evidence="3" type="ORF">A3Q56_06612</name>
</gene>
<keyword evidence="1" id="KW-0653">Protein transport</keyword>
<keyword evidence="1" id="KW-0496">Mitochondrion</keyword>
<evidence type="ECO:0000313" key="4">
    <source>
        <dbReference type="Proteomes" id="UP000078046"/>
    </source>
</evidence>
<keyword evidence="1" id="KW-0813">Transport</keyword>
<keyword evidence="4" id="KW-1185">Reference proteome</keyword>
<keyword evidence="1" id="KW-0809">Transit peptide</keyword>
<dbReference type="InterPro" id="IPR036412">
    <property type="entry name" value="HAD-like_sf"/>
</dbReference>
<dbReference type="InterPro" id="IPR050365">
    <property type="entry name" value="TIM50"/>
</dbReference>
<dbReference type="CDD" id="cd07521">
    <property type="entry name" value="HAD_FCP1-like"/>
    <property type="match status" value="1"/>
</dbReference>
<dbReference type="Gene3D" id="3.40.50.1000">
    <property type="entry name" value="HAD superfamily/HAD-like"/>
    <property type="match status" value="1"/>
</dbReference>
<dbReference type="GO" id="GO:0015031">
    <property type="term" value="P:protein transport"/>
    <property type="evidence" value="ECO:0007669"/>
    <property type="project" value="UniProtKB-KW"/>
</dbReference>
<dbReference type="PROSITE" id="PS50969">
    <property type="entry name" value="FCP1"/>
    <property type="match status" value="1"/>
</dbReference>
<comment type="subunit">
    <text evidence="1">Component of the TIM23 complex.</text>
</comment>
<evidence type="ECO:0000256" key="1">
    <source>
        <dbReference type="RuleBase" id="RU365079"/>
    </source>
</evidence>
<evidence type="ECO:0000259" key="2">
    <source>
        <dbReference type="PROSITE" id="PS50969"/>
    </source>
</evidence>
<protein>
    <recommendedName>
        <fullName evidence="1">Mitochondrial import inner membrane translocase subunit TIM50</fullName>
    </recommendedName>
</protein>
<dbReference type="OrthoDB" id="10249888at2759"/>
<name>A0A177AUM9_9BILA</name>
<dbReference type="SUPFAM" id="SSF56784">
    <property type="entry name" value="HAD-like"/>
    <property type="match status" value="1"/>
</dbReference>
<comment type="caution">
    <text evidence="3">The sequence shown here is derived from an EMBL/GenBank/DDBJ whole genome shotgun (WGS) entry which is preliminary data.</text>
</comment>
<dbReference type="EMBL" id="LWCA01001188">
    <property type="protein sequence ID" value="OAF65686.1"/>
    <property type="molecule type" value="Genomic_DNA"/>
</dbReference>
<accession>A0A177AUM9</accession>
<comment type="subcellular location">
    <subcellularLocation>
        <location evidence="1">Mitochondrion inner membrane</location>
        <topology evidence="1">Single-pass membrane protein</topology>
    </subcellularLocation>
</comment>
<reference evidence="3 4" key="1">
    <citation type="submission" date="2016-04" db="EMBL/GenBank/DDBJ databases">
        <title>The genome of Intoshia linei affirms orthonectids as highly simplified spiralians.</title>
        <authorList>
            <person name="Mikhailov K.V."/>
            <person name="Slusarev G.S."/>
            <person name="Nikitin M.A."/>
            <person name="Logacheva M.D."/>
            <person name="Penin A."/>
            <person name="Aleoshin V."/>
            <person name="Panchin Y.V."/>
        </authorList>
    </citation>
    <scope>NUCLEOTIDE SEQUENCE [LARGE SCALE GENOMIC DNA]</scope>
    <source>
        <strain evidence="3">Intl2013</strain>
        <tissue evidence="3">Whole animal</tissue>
    </source>
</reference>
<dbReference type="AlphaFoldDB" id="A0A177AUM9"/>
<comment type="function">
    <text evidence="1">Essential component of the TIM23 complex, a complex that mediates the translocation of transit peptide-containing proteins across the mitochondrial inner membrane.</text>
</comment>
<dbReference type="InterPro" id="IPR023214">
    <property type="entry name" value="HAD_sf"/>
</dbReference>
<evidence type="ECO:0000313" key="3">
    <source>
        <dbReference type="EMBL" id="OAF65686.1"/>
    </source>
</evidence>
<sequence length="182" mass="21308">MNKILKCMGYDERKRKLKKLINEQNPKPTLVLDIDHTLLIRKFTSTGEIILYRPYLDEFLEAMAELYNIVLFSHGKREYVQSLTKKMDPNGRIFKAIFTRNDCDYIGYNSPVKDLSKLHVNLNKTILIDDTPNYAGLQPNNFITIKRFYGESNDNALLVVSKIRKDLINYSDFTDYVKELKT</sequence>
<dbReference type="InterPro" id="IPR004274">
    <property type="entry name" value="FCP1_dom"/>
</dbReference>